<comment type="caution">
    <text evidence="2">The sequence shown here is derived from an EMBL/GenBank/DDBJ whole genome shotgun (WGS) entry which is preliminary data.</text>
</comment>
<evidence type="ECO:0000313" key="3">
    <source>
        <dbReference type="Proteomes" id="UP000014463"/>
    </source>
</evidence>
<dbReference type="PROSITE" id="PS51186">
    <property type="entry name" value="GNAT"/>
    <property type="match status" value="1"/>
</dbReference>
<keyword evidence="3" id="KW-1185">Reference proteome</keyword>
<dbReference type="InterPro" id="IPR000182">
    <property type="entry name" value="GNAT_dom"/>
</dbReference>
<dbReference type="PATRIC" id="fig|1121939.11.peg.1910"/>
<name>S2L443_LITA3</name>
<evidence type="ECO:0000259" key="1">
    <source>
        <dbReference type="PROSITE" id="PS51186"/>
    </source>
</evidence>
<dbReference type="RefSeq" id="WP_016416415.1">
    <property type="nucleotide sequence ID" value="NZ_AUAB01000002.1"/>
</dbReference>
<sequence>MNLVVQFFRDINLSDAFFDSLRGDYAEFSLWFDKKAKAGDRAYVFYNDDGAIDGFLYLKIEDEELGDVDPPLPPARRLKIGTLKINPHGTRLGERFIKKAFDHAIENGVAEIYVTVFSKHVALVSLFERYGFEVAGEKSTHNGTELVLLKRIAPAYPDPLMNYPLVDVRPNRNFLLSLYPQWHTRLLPDSILNNEHASVVQDVSHTNSIHKVYLTKMRGTEYLGRGDTLLIYRTSDNAGPARFRSVVTSVCVVEDVRSIREFSDFSEFYRYCEPYSVFSPEELRNFYARQNYPVIIRFSYNLALKRRITRGELIDSFGLNENEYWGFMRLPSDTMKRICIEGGINESLIVD</sequence>
<dbReference type="InterPro" id="IPR016181">
    <property type="entry name" value="Acyl_CoA_acyltransferase"/>
</dbReference>
<evidence type="ECO:0000313" key="2">
    <source>
        <dbReference type="EMBL" id="EPC02484.1"/>
    </source>
</evidence>
<dbReference type="SUPFAM" id="SSF55729">
    <property type="entry name" value="Acyl-CoA N-acyltransferases (Nat)"/>
    <property type="match status" value="1"/>
</dbReference>
<dbReference type="GO" id="GO:0016747">
    <property type="term" value="F:acyltransferase activity, transferring groups other than amino-acyl groups"/>
    <property type="evidence" value="ECO:0007669"/>
    <property type="project" value="InterPro"/>
</dbReference>
<accession>S2L443</accession>
<dbReference type="Pfam" id="PF00583">
    <property type="entry name" value="Acetyltransf_1"/>
    <property type="match status" value="1"/>
</dbReference>
<dbReference type="AlphaFoldDB" id="S2L443"/>
<dbReference type="EMBL" id="ASTJ01000024">
    <property type="protein sequence ID" value="EPC02484.1"/>
    <property type="molecule type" value="Genomic_DNA"/>
</dbReference>
<dbReference type="STRING" id="1121939.L861_09015"/>
<organism evidence="2 3">
    <name type="scientific">Litchfieldella anticariensis (strain DSM 16096 / CECT 5854 / CIP 108499 / LMG 22089 / FP35)</name>
    <name type="common">Halomonas anticariensis</name>
    <dbReference type="NCBI Taxonomy" id="1121939"/>
    <lineage>
        <taxon>Bacteria</taxon>
        <taxon>Pseudomonadati</taxon>
        <taxon>Pseudomonadota</taxon>
        <taxon>Gammaproteobacteria</taxon>
        <taxon>Oceanospirillales</taxon>
        <taxon>Halomonadaceae</taxon>
        <taxon>Litchfieldella</taxon>
    </lineage>
</organism>
<protein>
    <recommendedName>
        <fullName evidence="1">N-acetyltransferase domain-containing protein</fullName>
    </recommendedName>
</protein>
<reference evidence="2 3" key="1">
    <citation type="journal article" date="2013" name="Genome Announc.">
        <title>Draft genome sequence of the moderately halophilic gammaproteobacterium Halomonas anticariensis FP35.</title>
        <authorList>
            <person name="Tahrioui A."/>
            <person name="Quesada E."/>
            <person name="Llamas I."/>
        </authorList>
    </citation>
    <scope>NUCLEOTIDE SEQUENCE [LARGE SCALE GENOMIC DNA]</scope>
    <source>
        <strain evidence="3">DSM 16096 / CECT 5854 / LMG 22089 / FP35</strain>
    </source>
</reference>
<gene>
    <name evidence="2" type="ORF">L861_09015</name>
</gene>
<dbReference type="eggNOG" id="COG0456">
    <property type="taxonomic scope" value="Bacteria"/>
</dbReference>
<dbReference type="Gene3D" id="3.40.630.30">
    <property type="match status" value="1"/>
</dbReference>
<proteinExistence type="predicted"/>
<dbReference type="Proteomes" id="UP000014463">
    <property type="component" value="Unassembled WGS sequence"/>
</dbReference>
<feature type="domain" description="N-acetyltransferase" evidence="1">
    <location>
        <begin position="1"/>
        <end position="153"/>
    </location>
</feature>
<dbReference type="OrthoDB" id="9773249at2"/>